<evidence type="ECO:0000256" key="1">
    <source>
        <dbReference type="RuleBase" id="RU004273"/>
    </source>
</evidence>
<keyword evidence="1" id="KW-0378">Hydrolase</keyword>
<dbReference type="GeneID" id="94843722"/>
<dbReference type="SMART" id="SM00156">
    <property type="entry name" value="PP2Ac"/>
    <property type="match status" value="1"/>
</dbReference>
<reference evidence="4" key="1">
    <citation type="submission" date="2016-10" db="EMBL/GenBank/DDBJ databases">
        <authorList>
            <person name="Benchimol M."/>
            <person name="Almeida L.G."/>
            <person name="Vasconcelos A.T."/>
            <person name="Perreira-Neves A."/>
            <person name="Rosa I.A."/>
            <person name="Tasca T."/>
            <person name="Bogo M.R."/>
            <person name="de Souza W."/>
        </authorList>
    </citation>
    <scope>NUCLEOTIDE SEQUENCE [LARGE SCALE GENOMIC DNA]</scope>
    <source>
        <strain evidence="4">K</strain>
    </source>
</reference>
<keyword evidence="5" id="KW-1185">Reference proteome</keyword>
<gene>
    <name evidence="4" type="ORF">TRFO_33324</name>
</gene>
<dbReference type="Pfam" id="PF00149">
    <property type="entry name" value="Metallophos"/>
    <property type="match status" value="2"/>
</dbReference>
<comment type="catalytic activity">
    <reaction evidence="1">
        <text>O-phospho-L-threonyl-[protein] + H2O = L-threonyl-[protein] + phosphate</text>
        <dbReference type="Rhea" id="RHEA:47004"/>
        <dbReference type="Rhea" id="RHEA-COMP:11060"/>
        <dbReference type="Rhea" id="RHEA-COMP:11605"/>
        <dbReference type="ChEBI" id="CHEBI:15377"/>
        <dbReference type="ChEBI" id="CHEBI:30013"/>
        <dbReference type="ChEBI" id="CHEBI:43474"/>
        <dbReference type="ChEBI" id="CHEBI:61977"/>
        <dbReference type="EC" id="3.1.3.16"/>
    </reaction>
</comment>
<dbReference type="Proteomes" id="UP000179807">
    <property type="component" value="Unassembled WGS sequence"/>
</dbReference>
<dbReference type="PROSITE" id="PS00125">
    <property type="entry name" value="SER_THR_PHOSPHATASE"/>
    <property type="match status" value="1"/>
</dbReference>
<proteinExistence type="inferred from homology"/>
<organism evidence="4 5">
    <name type="scientific">Tritrichomonas foetus</name>
    <dbReference type="NCBI Taxonomy" id="1144522"/>
    <lineage>
        <taxon>Eukaryota</taxon>
        <taxon>Metamonada</taxon>
        <taxon>Parabasalia</taxon>
        <taxon>Tritrichomonadida</taxon>
        <taxon>Tritrichomonadidae</taxon>
        <taxon>Tritrichomonas</taxon>
    </lineage>
</organism>
<evidence type="ECO:0000313" key="4">
    <source>
        <dbReference type="EMBL" id="OHT00044.1"/>
    </source>
</evidence>
<dbReference type="GO" id="GO:0005634">
    <property type="term" value="C:nucleus"/>
    <property type="evidence" value="ECO:0007669"/>
    <property type="project" value="TreeGrafter"/>
</dbReference>
<dbReference type="CDD" id="cd00144">
    <property type="entry name" value="MPP_PPP_family"/>
    <property type="match status" value="1"/>
</dbReference>
<dbReference type="InterPro" id="IPR050341">
    <property type="entry name" value="PP1_catalytic_subunit"/>
</dbReference>
<comment type="similarity">
    <text evidence="1">Belongs to the PPP phosphatase family.</text>
</comment>
<dbReference type="EC" id="3.1.3.16" evidence="1"/>
<name>A0A1J4JRA1_9EUKA</name>
<dbReference type="InterPro" id="IPR004843">
    <property type="entry name" value="Calcineurin-like_PHP"/>
</dbReference>
<dbReference type="InterPro" id="IPR029052">
    <property type="entry name" value="Metallo-depent_PP-like"/>
</dbReference>
<dbReference type="PANTHER" id="PTHR11668">
    <property type="entry name" value="SERINE/THREONINE PROTEIN PHOSPHATASE"/>
    <property type="match status" value="1"/>
</dbReference>
<feature type="region of interest" description="Disordered" evidence="2">
    <location>
        <begin position="171"/>
        <end position="224"/>
    </location>
</feature>
<dbReference type="EMBL" id="MLAK01000973">
    <property type="protein sequence ID" value="OHT00044.1"/>
    <property type="molecule type" value="Genomic_DNA"/>
</dbReference>
<evidence type="ECO:0000259" key="3">
    <source>
        <dbReference type="PROSITE" id="PS00125"/>
    </source>
</evidence>
<dbReference type="VEuPathDB" id="TrichDB:TRFO_33324"/>
<dbReference type="PANTHER" id="PTHR11668:SF494">
    <property type="entry name" value="PROTEIN PHOSPHATASE, PUTATIVE-RELATED"/>
    <property type="match status" value="1"/>
</dbReference>
<feature type="compositionally biased region" description="Basic and acidic residues" evidence="2">
    <location>
        <begin position="181"/>
        <end position="221"/>
    </location>
</feature>
<dbReference type="InterPro" id="IPR006186">
    <property type="entry name" value="Ser/Thr-sp_prot-phosphatase"/>
</dbReference>
<dbReference type="AlphaFoldDB" id="A0A1J4JRA1"/>
<evidence type="ECO:0000256" key="2">
    <source>
        <dbReference type="SAM" id="MobiDB-lite"/>
    </source>
</evidence>
<comment type="caution">
    <text evidence="4">The sequence shown here is derived from an EMBL/GenBank/DDBJ whole genome shotgun (WGS) entry which is preliminary data.</text>
</comment>
<protein>
    <recommendedName>
        <fullName evidence="1">Serine/threonine-protein phosphatase</fullName>
        <ecNumber evidence="1">3.1.3.16</ecNumber>
    </recommendedName>
</protein>
<feature type="domain" description="Serine/threonine specific protein phosphatases" evidence="3">
    <location>
        <begin position="126"/>
        <end position="131"/>
    </location>
</feature>
<dbReference type="GO" id="GO:0005737">
    <property type="term" value="C:cytoplasm"/>
    <property type="evidence" value="ECO:0007669"/>
    <property type="project" value="TreeGrafter"/>
</dbReference>
<dbReference type="PRINTS" id="PR00114">
    <property type="entry name" value="STPHPHTASE"/>
</dbReference>
<evidence type="ECO:0000313" key="5">
    <source>
        <dbReference type="Proteomes" id="UP000179807"/>
    </source>
</evidence>
<accession>A0A1J4JRA1</accession>
<dbReference type="RefSeq" id="XP_068353180.1">
    <property type="nucleotide sequence ID" value="XM_068509018.1"/>
</dbReference>
<dbReference type="SUPFAM" id="SSF56300">
    <property type="entry name" value="Metallo-dependent phosphatases"/>
    <property type="match status" value="2"/>
</dbReference>
<dbReference type="Gene3D" id="3.60.21.10">
    <property type="match status" value="2"/>
</dbReference>
<sequence>MWASSFILSEYDRLQTSTESTESDLASNVVLPRFSPDTILALCQEASEVLQKKPTLLNLTGEFYVIGDLHGNIRDLLRILVAARFQVTDVKLLFLGDYVDRGEFSIEVISLLLAMMIQFPDRVFLLRGNHEFAEVNEKYGFRDQLITEYSAPFSKLKENIVKSLNLNCHSEKNGSKPSGNKRCENRNGESKGGESKKFGDKNNEVKNDVKNGEMKNSEEKNGVCNQNLIGKGEIDAKTMQAFREMEKKFGVRSKCITMEEYYSKIKESPDEDSVNPDAGVNSFSSPAAATSCKGKINSDHSKLNEDMIKSAGYSLWRTFNDSVFSYLPLVAIINKELFCVHGGISHHVKSLSKIEEIQRPIYTYADNELIADLMWSDPTSKFSQYLLSTRG</sequence>
<dbReference type="GO" id="GO:0004722">
    <property type="term" value="F:protein serine/threonine phosphatase activity"/>
    <property type="evidence" value="ECO:0007669"/>
    <property type="project" value="UniProtKB-EC"/>
</dbReference>